<dbReference type="Proteomes" id="UP000317036">
    <property type="component" value="Unassembled WGS sequence"/>
</dbReference>
<keyword evidence="2 4" id="KW-0456">Lyase</keyword>
<dbReference type="OrthoDB" id="428577at2"/>
<dbReference type="Gene3D" id="1.50.10.100">
    <property type="entry name" value="Chondroitin AC/alginate lyase"/>
    <property type="match status" value="1"/>
</dbReference>
<dbReference type="GO" id="GO:0042597">
    <property type="term" value="C:periplasmic space"/>
    <property type="evidence" value="ECO:0007669"/>
    <property type="project" value="InterPro"/>
</dbReference>
<dbReference type="Pfam" id="PF05426">
    <property type="entry name" value="Alginate_lyase"/>
    <property type="match status" value="1"/>
</dbReference>
<evidence type="ECO:0000256" key="2">
    <source>
        <dbReference type="ARBA" id="ARBA00023239"/>
    </source>
</evidence>
<protein>
    <submittedName>
        <fullName evidence="4">Alginate lyase family protein</fullName>
    </submittedName>
</protein>
<dbReference type="InterPro" id="IPR008397">
    <property type="entry name" value="Alginate_lyase_dom"/>
</dbReference>
<keyword evidence="1" id="KW-0732">Signal</keyword>
<dbReference type="EMBL" id="VNJI01000005">
    <property type="protein sequence ID" value="TVY10922.1"/>
    <property type="molecule type" value="Genomic_DNA"/>
</dbReference>
<accession>A0A559KFL6</accession>
<organism evidence="4 5">
    <name type="scientific">Paenibacillus cremeus</name>
    <dbReference type="NCBI Taxonomy" id="2163881"/>
    <lineage>
        <taxon>Bacteria</taxon>
        <taxon>Bacillati</taxon>
        <taxon>Bacillota</taxon>
        <taxon>Bacilli</taxon>
        <taxon>Bacillales</taxon>
        <taxon>Paenibacillaceae</taxon>
        <taxon>Paenibacillus</taxon>
    </lineage>
</organism>
<dbReference type="AlphaFoldDB" id="A0A559KFL6"/>
<dbReference type="SUPFAM" id="SSF48230">
    <property type="entry name" value="Chondroitin AC/alginate lyase"/>
    <property type="match status" value="1"/>
</dbReference>
<sequence length="395" mass="45228">MGFVFVDPDFVRSVKLKVAKADGVWRIIRRDLQEKADEALQRGPWSVTSFGAVAPSGDPHDYVSEAPYWWPDPENPDGPYIRKDGITRHDRFMGHRSSIDELSGTVLTLCTAGYYLDEKRYTTRAAELLRIWFVDPETRMNPHVEYGEAIRGICNGRAAGIIMLRQVDRIVHALGFMEELSSEWDDVLTGMREWLSQMLEWLTTSKIGLDESRSSGNHAVWWTTHVAAYAAYTGNKEKLQLAFDHFKHVIVPEQIQPDGSLPKELERTRSFHYTLFQLDGAALLCEIAHLQGEDLWHYRTANGISFQSAIEFVLPYLDNPYLWKWEQIDGEIPEEYVSLQLASLRLQLPECSRVNMKRRGEAKWVKDGEERLGPLVFLPGHPFHAAANERSNALI</sequence>
<evidence type="ECO:0000256" key="1">
    <source>
        <dbReference type="ARBA" id="ARBA00022729"/>
    </source>
</evidence>
<name>A0A559KFL6_9BACL</name>
<evidence type="ECO:0000313" key="5">
    <source>
        <dbReference type="Proteomes" id="UP000317036"/>
    </source>
</evidence>
<reference evidence="4 5" key="1">
    <citation type="submission" date="2019-07" db="EMBL/GenBank/DDBJ databases">
        <authorList>
            <person name="Kim J."/>
        </authorList>
    </citation>
    <scope>NUCLEOTIDE SEQUENCE [LARGE SCALE GENOMIC DNA]</scope>
    <source>
        <strain evidence="4 5">JC52</strain>
    </source>
</reference>
<dbReference type="RefSeq" id="WP_144844316.1">
    <property type="nucleotide sequence ID" value="NZ_VNJI01000005.1"/>
</dbReference>
<evidence type="ECO:0000313" key="4">
    <source>
        <dbReference type="EMBL" id="TVY10922.1"/>
    </source>
</evidence>
<gene>
    <name evidence="4" type="ORF">FPZ49_05440</name>
</gene>
<proteinExistence type="predicted"/>
<keyword evidence="5" id="KW-1185">Reference proteome</keyword>
<feature type="domain" description="Alginate lyase" evidence="3">
    <location>
        <begin position="47"/>
        <end position="323"/>
    </location>
</feature>
<comment type="caution">
    <text evidence="4">The sequence shown here is derived from an EMBL/GenBank/DDBJ whole genome shotgun (WGS) entry which is preliminary data.</text>
</comment>
<dbReference type="GO" id="GO:0016829">
    <property type="term" value="F:lyase activity"/>
    <property type="evidence" value="ECO:0007669"/>
    <property type="project" value="UniProtKB-KW"/>
</dbReference>
<dbReference type="InterPro" id="IPR008929">
    <property type="entry name" value="Chondroitin_lyas"/>
</dbReference>
<evidence type="ECO:0000259" key="3">
    <source>
        <dbReference type="Pfam" id="PF05426"/>
    </source>
</evidence>